<accession>A0A0K3ASW7</accession>
<evidence type="ECO:0000313" key="3">
    <source>
        <dbReference type="WormBase" id="T21H3.4c"/>
    </source>
</evidence>
<dbReference type="OrthoDB" id="6139674at2759"/>
<sequence>MAFRVLKNKYIMDIKDKTKTVFRRVPF</sequence>
<keyword evidence="2" id="KW-1185">Reference proteome</keyword>
<dbReference type="EMBL" id="BX284605">
    <property type="protein sequence ID" value="CTQ86904.1"/>
    <property type="molecule type" value="Genomic_DNA"/>
</dbReference>
<dbReference type="Bgee" id="WBGene00020663">
    <property type="expression patterns" value="Expressed in larva and 3 other cell types or tissues"/>
</dbReference>
<gene>
    <name evidence="1 3" type="primary">cutl-22</name>
    <name evidence="1" type="ORF">CELE_T21H3.4</name>
    <name evidence="3" type="ORF">T21H3.4</name>
</gene>
<evidence type="ECO:0000313" key="2">
    <source>
        <dbReference type="Proteomes" id="UP000001940"/>
    </source>
</evidence>
<dbReference type="AlphaFoldDB" id="A0A0K3ASW7"/>
<name>A0A0K3ASW7_CAEEL</name>
<protein>
    <submittedName>
        <fullName evidence="1">ZP domain-containing protein</fullName>
    </submittedName>
</protein>
<dbReference type="AGR" id="WB:WBGene00020663"/>
<proteinExistence type="predicted"/>
<dbReference type="RefSeq" id="NP_001300205.1">
    <property type="nucleotide sequence ID" value="NM_001313276.1"/>
</dbReference>
<dbReference type="WormBase" id="T21H3.4c">
    <property type="protein sequence ID" value="CE50924"/>
    <property type="gene ID" value="WBGene00020663"/>
    <property type="gene designation" value="cutl-22"/>
</dbReference>
<dbReference type="Proteomes" id="UP000001940">
    <property type="component" value="Chromosome V"/>
</dbReference>
<organism evidence="1 2">
    <name type="scientific">Caenorhabditis elegans</name>
    <dbReference type="NCBI Taxonomy" id="6239"/>
    <lineage>
        <taxon>Eukaryota</taxon>
        <taxon>Metazoa</taxon>
        <taxon>Ecdysozoa</taxon>
        <taxon>Nematoda</taxon>
        <taxon>Chromadorea</taxon>
        <taxon>Rhabditida</taxon>
        <taxon>Rhabditina</taxon>
        <taxon>Rhabditomorpha</taxon>
        <taxon>Rhabditoidea</taxon>
        <taxon>Rhabditidae</taxon>
        <taxon>Peloderinae</taxon>
        <taxon>Caenorhabditis</taxon>
    </lineage>
</organism>
<evidence type="ECO:0000313" key="1">
    <source>
        <dbReference type="EMBL" id="CTQ86904.1"/>
    </source>
</evidence>
<dbReference type="ExpressionAtlas" id="A0A0K3ASW7">
    <property type="expression patterns" value="baseline and differential"/>
</dbReference>
<dbReference type="GeneID" id="188704"/>
<dbReference type="CTD" id="188704"/>
<reference evidence="1 2" key="1">
    <citation type="journal article" date="1998" name="Science">
        <title>Genome sequence of the nematode C. elegans: a platform for investigating biology.</title>
        <authorList>
            <consortium name="The C. elegans sequencing consortium"/>
            <person name="Sulson J.E."/>
            <person name="Waterston R."/>
        </authorList>
    </citation>
    <scope>NUCLEOTIDE SEQUENCE [LARGE SCALE GENOMIC DNA]</scope>
    <source>
        <strain evidence="1 2">Bristol N2</strain>
    </source>
</reference>